<evidence type="ECO:0000313" key="1">
    <source>
        <dbReference type="EMBL" id="GIY11474.1"/>
    </source>
</evidence>
<name>A0AAV4QRN4_CAEEX</name>
<gene>
    <name evidence="1" type="ORF">CEXT_586701</name>
</gene>
<dbReference type="AlphaFoldDB" id="A0AAV4QRN4"/>
<keyword evidence="2" id="KW-1185">Reference proteome</keyword>
<accession>A0AAV4QRN4</accession>
<dbReference type="Proteomes" id="UP001054945">
    <property type="component" value="Unassembled WGS sequence"/>
</dbReference>
<protein>
    <submittedName>
        <fullName evidence="1">Uncharacterized protein</fullName>
    </submittedName>
</protein>
<evidence type="ECO:0000313" key="2">
    <source>
        <dbReference type="Proteomes" id="UP001054945"/>
    </source>
</evidence>
<comment type="caution">
    <text evidence="1">The sequence shown here is derived from an EMBL/GenBank/DDBJ whole genome shotgun (WGS) entry which is preliminary data.</text>
</comment>
<proteinExistence type="predicted"/>
<organism evidence="1 2">
    <name type="scientific">Caerostris extrusa</name>
    <name type="common">Bark spider</name>
    <name type="synonym">Caerostris bankana</name>
    <dbReference type="NCBI Taxonomy" id="172846"/>
    <lineage>
        <taxon>Eukaryota</taxon>
        <taxon>Metazoa</taxon>
        <taxon>Ecdysozoa</taxon>
        <taxon>Arthropoda</taxon>
        <taxon>Chelicerata</taxon>
        <taxon>Arachnida</taxon>
        <taxon>Araneae</taxon>
        <taxon>Araneomorphae</taxon>
        <taxon>Entelegynae</taxon>
        <taxon>Araneoidea</taxon>
        <taxon>Araneidae</taxon>
        <taxon>Caerostris</taxon>
    </lineage>
</organism>
<sequence length="201" mass="22112">MKDDEFGKIKLTSLHSPIGFKNTGLAQPCISQVLKNTQVDKTCLSKSVKLIMKDDEFGKIKLTSLHSPIGFKDTGLAQPCISQVLKNTQVDKTCLSKSVKLIMKDDEFGKIKLTSLHSPIGFKDTGLAQPCISQVLKNTQVDKTCLSKSVKLIMKDDEFGKIKLTSLHSPIGFKDTGLAQPCISQVLKNTQVDKTCLSKER</sequence>
<dbReference type="EMBL" id="BPLR01006651">
    <property type="protein sequence ID" value="GIY11474.1"/>
    <property type="molecule type" value="Genomic_DNA"/>
</dbReference>
<reference evidence="1 2" key="1">
    <citation type="submission" date="2021-06" db="EMBL/GenBank/DDBJ databases">
        <title>Caerostris extrusa draft genome.</title>
        <authorList>
            <person name="Kono N."/>
            <person name="Arakawa K."/>
        </authorList>
    </citation>
    <scope>NUCLEOTIDE SEQUENCE [LARGE SCALE GENOMIC DNA]</scope>
</reference>